<feature type="region of interest" description="Disordered" evidence="1">
    <location>
        <begin position="1"/>
        <end position="21"/>
    </location>
</feature>
<evidence type="ECO:0000256" key="2">
    <source>
        <dbReference type="SAM" id="Phobius"/>
    </source>
</evidence>
<accession>A0ABQ5UQU2</accession>
<reference evidence="3" key="2">
    <citation type="submission" date="2023-01" db="EMBL/GenBank/DDBJ databases">
        <title>Draft genome sequence of Maritalea porphyrae strain NBRC 107169.</title>
        <authorList>
            <person name="Sun Q."/>
            <person name="Mori K."/>
        </authorList>
    </citation>
    <scope>NUCLEOTIDE SEQUENCE</scope>
    <source>
        <strain evidence="3">NBRC 107169</strain>
    </source>
</reference>
<keyword evidence="2" id="KW-0472">Membrane</keyword>
<dbReference type="EMBL" id="BSNI01000002">
    <property type="protein sequence ID" value="GLQ17563.1"/>
    <property type="molecule type" value="Genomic_DNA"/>
</dbReference>
<feature type="transmembrane region" description="Helical" evidence="2">
    <location>
        <begin position="73"/>
        <end position="94"/>
    </location>
</feature>
<keyword evidence="2" id="KW-1133">Transmembrane helix</keyword>
<dbReference type="RefSeq" id="WP_284363809.1">
    <property type="nucleotide sequence ID" value="NZ_BSNI01000002.1"/>
</dbReference>
<name>A0ABQ5UQU2_9HYPH</name>
<evidence type="ECO:0008006" key="5">
    <source>
        <dbReference type="Google" id="ProtNLM"/>
    </source>
</evidence>
<evidence type="ECO:0000256" key="1">
    <source>
        <dbReference type="SAM" id="MobiDB-lite"/>
    </source>
</evidence>
<evidence type="ECO:0000313" key="3">
    <source>
        <dbReference type="EMBL" id="GLQ17563.1"/>
    </source>
</evidence>
<keyword evidence="2" id="KW-0812">Transmembrane</keyword>
<dbReference type="Proteomes" id="UP001161405">
    <property type="component" value="Unassembled WGS sequence"/>
</dbReference>
<reference evidence="3" key="1">
    <citation type="journal article" date="2014" name="Int. J. Syst. Evol. Microbiol.">
        <title>Complete genome of a new Firmicutes species belonging to the dominant human colonic microbiota ('Ruminococcus bicirculans') reveals two chromosomes and a selective capacity to utilize plant glucans.</title>
        <authorList>
            <consortium name="NISC Comparative Sequencing Program"/>
            <person name="Wegmann U."/>
            <person name="Louis P."/>
            <person name="Goesmann A."/>
            <person name="Henrissat B."/>
            <person name="Duncan S.H."/>
            <person name="Flint H.J."/>
        </authorList>
    </citation>
    <scope>NUCLEOTIDE SEQUENCE</scope>
    <source>
        <strain evidence="3">NBRC 107169</strain>
    </source>
</reference>
<protein>
    <recommendedName>
        <fullName evidence="5">Integrase</fullName>
    </recommendedName>
</protein>
<proteinExistence type="predicted"/>
<feature type="compositionally biased region" description="Basic and acidic residues" evidence="1">
    <location>
        <begin position="1"/>
        <end position="18"/>
    </location>
</feature>
<gene>
    <name evidence="3" type="ORF">GCM10007879_18120</name>
</gene>
<evidence type="ECO:0000313" key="4">
    <source>
        <dbReference type="Proteomes" id="UP001161405"/>
    </source>
</evidence>
<feature type="transmembrane region" description="Helical" evidence="2">
    <location>
        <begin position="26"/>
        <end position="44"/>
    </location>
</feature>
<organism evidence="3 4">
    <name type="scientific">Maritalea porphyrae</name>
    <dbReference type="NCBI Taxonomy" id="880732"/>
    <lineage>
        <taxon>Bacteria</taxon>
        <taxon>Pseudomonadati</taxon>
        <taxon>Pseudomonadota</taxon>
        <taxon>Alphaproteobacteria</taxon>
        <taxon>Hyphomicrobiales</taxon>
        <taxon>Devosiaceae</taxon>
        <taxon>Maritalea</taxon>
    </lineage>
</organism>
<sequence>MSNSEDFRDREENRKHDFFGGSPRKVFFKLAILSLIVGFVMRMMDITPGTIFGTLGSYVGRTFADLGGLMGDIGVWFGFGAAIVFPLYIFIRLWRRLLS</sequence>
<keyword evidence="4" id="KW-1185">Reference proteome</keyword>
<comment type="caution">
    <text evidence="3">The sequence shown here is derived from an EMBL/GenBank/DDBJ whole genome shotgun (WGS) entry which is preliminary data.</text>
</comment>